<dbReference type="AlphaFoldDB" id="A0A2R6PJA4"/>
<evidence type="ECO:0000256" key="1">
    <source>
        <dbReference type="ARBA" id="ARBA00004123"/>
    </source>
</evidence>
<dbReference type="PANTHER" id="PTHR23318:SF0">
    <property type="entry name" value="SERINE_THREONINE-PROTEIN PHOSPHATASE 4 REGULATORY SUBUNIT 3"/>
    <property type="match status" value="1"/>
</dbReference>
<feature type="region of interest" description="Disordered" evidence="3">
    <location>
        <begin position="988"/>
        <end position="1089"/>
    </location>
</feature>
<feature type="domain" description="Serine/threonine-protein phosphatase 4 regulatory subunit 3-like central" evidence="4">
    <location>
        <begin position="243"/>
        <end position="813"/>
    </location>
</feature>
<dbReference type="InterPro" id="IPR051137">
    <property type="entry name" value="PP4R3-like"/>
</dbReference>
<dbReference type="SUPFAM" id="SSF48371">
    <property type="entry name" value="ARM repeat"/>
    <property type="match status" value="1"/>
</dbReference>
<evidence type="ECO:0000313" key="6">
    <source>
        <dbReference type="EMBL" id="PSR92207.1"/>
    </source>
</evidence>
<proteinExistence type="predicted"/>
<evidence type="ECO:0000259" key="4">
    <source>
        <dbReference type="Pfam" id="PF04802"/>
    </source>
</evidence>
<evidence type="ECO:0000256" key="2">
    <source>
        <dbReference type="ARBA" id="ARBA00023242"/>
    </source>
</evidence>
<feature type="region of interest" description="Disordered" evidence="3">
    <location>
        <begin position="879"/>
        <end position="967"/>
    </location>
</feature>
<organism evidence="6 7">
    <name type="scientific">Hermanssonia centrifuga</name>
    <dbReference type="NCBI Taxonomy" id="98765"/>
    <lineage>
        <taxon>Eukaryota</taxon>
        <taxon>Fungi</taxon>
        <taxon>Dikarya</taxon>
        <taxon>Basidiomycota</taxon>
        <taxon>Agaricomycotina</taxon>
        <taxon>Agaricomycetes</taxon>
        <taxon>Polyporales</taxon>
        <taxon>Meruliaceae</taxon>
        <taxon>Hermanssonia</taxon>
    </lineage>
</organism>
<evidence type="ECO:0000313" key="7">
    <source>
        <dbReference type="Proteomes" id="UP000186601"/>
    </source>
</evidence>
<reference evidence="6 7" key="1">
    <citation type="submission" date="2018-02" db="EMBL/GenBank/DDBJ databases">
        <title>Genome sequence of the basidiomycete white-rot fungus Phlebia centrifuga.</title>
        <authorList>
            <person name="Granchi Z."/>
            <person name="Peng M."/>
            <person name="de Vries R.P."/>
            <person name="Hilden K."/>
            <person name="Makela M.R."/>
            <person name="Grigoriev I."/>
            <person name="Riley R."/>
        </authorList>
    </citation>
    <scope>NUCLEOTIDE SEQUENCE [LARGE SCALE GENOMIC DNA]</scope>
    <source>
        <strain evidence="6 7">FBCC195</strain>
    </source>
</reference>
<dbReference type="Pfam" id="PF22972">
    <property type="entry name" value="EVH1_PP4R3"/>
    <property type="match status" value="1"/>
</dbReference>
<feature type="compositionally biased region" description="Polar residues" evidence="3">
    <location>
        <begin position="79"/>
        <end position="98"/>
    </location>
</feature>
<feature type="domain" description="PP4R3 EVH1-like" evidence="5">
    <location>
        <begin position="107"/>
        <end position="203"/>
    </location>
</feature>
<dbReference type="Pfam" id="PF04802">
    <property type="entry name" value="PP4R3"/>
    <property type="match status" value="1"/>
</dbReference>
<feature type="compositionally biased region" description="Polar residues" evidence="3">
    <location>
        <begin position="944"/>
        <end position="967"/>
    </location>
</feature>
<protein>
    <submittedName>
        <fullName evidence="6">Uncharacterized protein</fullName>
    </submittedName>
</protein>
<dbReference type="InterPro" id="IPR006887">
    <property type="entry name" value="P4R3-like_central_dom"/>
</dbReference>
<dbReference type="GO" id="GO:0030289">
    <property type="term" value="C:protein phosphatase 4 complex"/>
    <property type="evidence" value="ECO:0007669"/>
    <property type="project" value="TreeGrafter"/>
</dbReference>
<feature type="region of interest" description="Disordered" evidence="3">
    <location>
        <begin position="436"/>
        <end position="464"/>
    </location>
</feature>
<name>A0A2R6PJA4_9APHY</name>
<feature type="region of interest" description="Disordered" evidence="3">
    <location>
        <begin position="1"/>
        <end position="100"/>
    </location>
</feature>
<feature type="compositionally biased region" description="Basic and acidic residues" evidence="3">
    <location>
        <begin position="35"/>
        <end position="54"/>
    </location>
</feature>
<keyword evidence="7" id="KW-1185">Reference proteome</keyword>
<feature type="compositionally biased region" description="Polar residues" evidence="3">
    <location>
        <begin position="1"/>
        <end position="23"/>
    </location>
</feature>
<dbReference type="EMBL" id="MLYV02000479">
    <property type="protein sequence ID" value="PSR92207.1"/>
    <property type="molecule type" value="Genomic_DNA"/>
</dbReference>
<dbReference type="GO" id="GO:0006974">
    <property type="term" value="P:DNA damage response"/>
    <property type="evidence" value="ECO:0007669"/>
    <property type="project" value="TreeGrafter"/>
</dbReference>
<feature type="compositionally biased region" description="Basic and acidic residues" evidence="3">
    <location>
        <begin position="436"/>
        <end position="450"/>
    </location>
</feature>
<dbReference type="InterPro" id="IPR011993">
    <property type="entry name" value="PH-like_dom_sf"/>
</dbReference>
<feature type="compositionally biased region" description="Polar residues" evidence="3">
    <location>
        <begin position="925"/>
        <end position="934"/>
    </location>
</feature>
<dbReference type="SUPFAM" id="SSF50729">
    <property type="entry name" value="PH domain-like"/>
    <property type="match status" value="1"/>
</dbReference>
<evidence type="ECO:0000259" key="5">
    <source>
        <dbReference type="Pfam" id="PF22972"/>
    </source>
</evidence>
<keyword evidence="2" id="KW-0539">Nucleus</keyword>
<dbReference type="OrthoDB" id="27483at2759"/>
<comment type="caution">
    <text evidence="6">The sequence shown here is derived from an EMBL/GenBank/DDBJ whole genome shotgun (WGS) entry which is preliminary data.</text>
</comment>
<sequence length="1089" mass="121035">MSSVHAANTETITLTESSRTLQQLPPAPDSPTGPESREADRPPASDGRSSDPEKMLQSASISLGAGEMAGDGSGLETVDASQQGSAETTPGGDDSQQWAEDESHELKRVKVYELIGARWVDQGTAFCFGDFQDNEALLIARAEADFNQIILSTTIRSSDVYQRQQDTLIVWTEPDGIDYALSFQDPEGCAEVWNFIQEVQRHMNTTESGISSSPTIGPEPSITTATIIRSGHLPTPTLGIIGEIDKAIKAIGRTPTLKERVCEYIQTEDYIKALIEVFRQAEDLESIDNLHSLCNCMQTILMLNDHSMYEHILEDNMFYGVVGMLEYDPEFPTHKANYREFLRGTTHFHQPIPIRDEAIQKKIHHTYRLQFLKDVVLARAIDDSTFNVLNSCILFNQIDIINHVQNDHGFLREVVGNFLDEELLGSMLFKGKEPEKVAKEGEKMDVDSSEAKTSGPPPLNGVSKPRLSEAEIKRRREVVSLIQQLCVMGKNVQLPARMALFRTLSDRGIVFAIQWALIQSENDEEGLQMISAAGEIMTALLDHDLNGVRGHVLKQITAMENEKAAGRNPENDTLVAVLCRILVKSRNLAVQSQIAESLRVLFEIPQGDAADPHSAMGAKMFQRAKDDPGVERFLDYFYRQCADVLFNPLFDLPDHKSHTDGRLTISRERTNLYLHLCELLASFALQHSFRSHFYVLSSNIASHVATLLSARDKHLRLAAFRYFRVLLRLNNRNIFVHLMKIDIFSALLDITIRESKRDNLLSSTCQEFFEFMRKDNMKEPIHHCMTKHPDKVKTLAEMPICGECFKGFIARWEINMEPPPKEEEKSDKTPLVQRRWGQGRLLEAEEEDYFNAPDEEEDSVQIINSSAFPKVGNSFKRKRVRGSGLLPQRPPQRPPISRTGALGSLVDYDDGEEPITVFSAAEDSQGPSTSSPPAVSNRAPGSPAPQSVLSSPRISHRQISSPKTLISPTVGDFEDVLLENLVGGFNLPNPPASANRASEFAHGLGSKRRRDDDDDELLERLASKAKRPSGNLSPSPSKEKPSQGVTIKLSSAKPPEDATPKKIKLKLSPSSSSPTPSPSNTGAKDGDTG</sequence>
<dbReference type="InterPro" id="IPR055236">
    <property type="entry name" value="EVH1_PP4R3"/>
</dbReference>
<comment type="subcellular location">
    <subcellularLocation>
        <location evidence="1">Nucleus</location>
    </subcellularLocation>
</comment>
<accession>A0A2R6PJA4</accession>
<gene>
    <name evidence="6" type="ORF">PHLCEN_2v4737</name>
</gene>
<dbReference type="InterPro" id="IPR016024">
    <property type="entry name" value="ARM-type_fold"/>
</dbReference>
<dbReference type="GO" id="GO:0072542">
    <property type="term" value="F:protein phosphatase activator activity"/>
    <property type="evidence" value="ECO:0007669"/>
    <property type="project" value="TreeGrafter"/>
</dbReference>
<dbReference type="Gene3D" id="2.30.29.30">
    <property type="entry name" value="Pleckstrin-homology domain (PH domain)/Phosphotyrosine-binding domain (PTB)"/>
    <property type="match status" value="1"/>
</dbReference>
<dbReference type="Proteomes" id="UP000186601">
    <property type="component" value="Unassembled WGS sequence"/>
</dbReference>
<dbReference type="STRING" id="98765.A0A2R6PJA4"/>
<dbReference type="PANTHER" id="PTHR23318">
    <property type="entry name" value="ATP SYNTHASE GAMMA-RELATED"/>
    <property type="match status" value="1"/>
</dbReference>
<evidence type="ECO:0000256" key="3">
    <source>
        <dbReference type="SAM" id="MobiDB-lite"/>
    </source>
</evidence>
<dbReference type="GO" id="GO:0005654">
    <property type="term" value="C:nucleoplasm"/>
    <property type="evidence" value="ECO:0007669"/>
    <property type="project" value="TreeGrafter"/>
</dbReference>